<comment type="pathway">
    <text evidence="3">Nitrogen metabolism; (S)-allantoin degradation; allantoate from (S)-allantoin: step 1/1.</text>
</comment>
<dbReference type="InterPro" id="IPR006680">
    <property type="entry name" value="Amidohydro-rel"/>
</dbReference>
<dbReference type="InterPro" id="IPR011059">
    <property type="entry name" value="Metal-dep_hydrolase_composite"/>
</dbReference>
<evidence type="ECO:0000256" key="3">
    <source>
        <dbReference type="ARBA" id="ARBA00004968"/>
    </source>
</evidence>
<comment type="cofactor">
    <cofactor evidence="2">
        <name>Zn(2+)</name>
        <dbReference type="ChEBI" id="CHEBI:29105"/>
    </cofactor>
</comment>
<dbReference type="InterPro" id="IPR050138">
    <property type="entry name" value="DHOase/Allantoinase_Hydrolase"/>
</dbReference>
<dbReference type="EC" id="3.5.2.5" evidence="6"/>
<name>A0A3B3TBG1_9TELE</name>
<dbReference type="GO" id="GO:0008270">
    <property type="term" value="F:zinc ion binding"/>
    <property type="evidence" value="ECO:0007669"/>
    <property type="project" value="InterPro"/>
</dbReference>
<dbReference type="SUPFAM" id="SSF51556">
    <property type="entry name" value="Metallo-dependent hydrolases"/>
    <property type="match status" value="1"/>
</dbReference>
<dbReference type="FunFam" id="3.20.20.140:FF:000032">
    <property type="entry name" value="Allantoinase Dal1"/>
    <property type="match status" value="1"/>
</dbReference>
<comment type="catalytic activity">
    <reaction evidence="1">
        <text>(S)-allantoin + H2O = allantoate + H(+)</text>
        <dbReference type="Rhea" id="RHEA:17029"/>
        <dbReference type="ChEBI" id="CHEBI:15377"/>
        <dbReference type="ChEBI" id="CHEBI:15378"/>
        <dbReference type="ChEBI" id="CHEBI:15678"/>
        <dbReference type="ChEBI" id="CHEBI:17536"/>
        <dbReference type="EC" id="3.5.2.5"/>
    </reaction>
</comment>
<keyword evidence="9" id="KW-0862">Zinc</keyword>
<keyword evidence="8" id="KW-0378">Hydrolase</keyword>
<reference evidence="11" key="1">
    <citation type="submission" date="2025-08" db="UniProtKB">
        <authorList>
            <consortium name="Ensembl"/>
        </authorList>
    </citation>
    <scope>IDENTIFICATION</scope>
</reference>
<evidence type="ECO:0000256" key="5">
    <source>
        <dbReference type="ARBA" id="ARBA00011881"/>
    </source>
</evidence>
<sequence length="463" mass="50549">MIPGSTINVLRSQRVLCGNDICPAVILIKDGKIKSILPETALTLDAGETEKVVDVGSKLIIPGIIDCHVHVNEPGRTTWEGYWTATQAAAAGGVTTIVDMPLNSIPPTTTLENLRDKIQAAEGKCFVDTAFWGGVVPGNHWELRPMIKAGVVGFKCFLIHSGVDEFPHVTDSDLHVTLEQLKGTGSVLLVSPLLSNFSTSDPCEYSTFLRSRPDTMEMEAIRTVTQLCLRYQVRCHIVHLSSAQALGLIQEARLAGAPLTVETTHHYLTLCAENIPPRATQFKCCPPIRGKANQEQLWSALKSGLIDMVVSDHSPCIPDLKTLQTGDFFQAWGGISSLQLGLSLFWTTASNKGFSVLDMVRLLCQKPAELCCLDNQKGSLSPGHDADLVIWDPDDEFEVKDANIFHKNKLTPYLGCKLRGVVYATVVRGKIVYSQGSFSPQPLGKHLFITQPQANEEQSSFAS</sequence>
<dbReference type="GeneTree" id="ENSGT01030000234527"/>
<evidence type="ECO:0000256" key="1">
    <source>
        <dbReference type="ARBA" id="ARBA00001756"/>
    </source>
</evidence>
<evidence type="ECO:0000256" key="9">
    <source>
        <dbReference type="ARBA" id="ARBA00022833"/>
    </source>
</evidence>
<accession>A0A3B3TBG1</accession>
<dbReference type="PANTHER" id="PTHR43668">
    <property type="entry name" value="ALLANTOINASE"/>
    <property type="match status" value="1"/>
</dbReference>
<dbReference type="Proteomes" id="UP000261540">
    <property type="component" value="Unplaced"/>
</dbReference>
<dbReference type="Ensembl" id="ENSPKIT00000021009.1">
    <property type="protein sequence ID" value="ENSPKIP00000039995.1"/>
    <property type="gene ID" value="ENSPKIG00000017125.1"/>
</dbReference>
<dbReference type="InterPro" id="IPR032466">
    <property type="entry name" value="Metal_Hydrolase"/>
</dbReference>
<evidence type="ECO:0000259" key="10">
    <source>
        <dbReference type="Pfam" id="PF01979"/>
    </source>
</evidence>
<evidence type="ECO:0000256" key="2">
    <source>
        <dbReference type="ARBA" id="ARBA00001947"/>
    </source>
</evidence>
<proteinExistence type="inferred from homology"/>
<protein>
    <recommendedName>
        <fullName evidence="6">allantoinase</fullName>
        <ecNumber evidence="6">3.5.2.5</ecNumber>
    </recommendedName>
</protein>
<dbReference type="NCBIfam" id="TIGR03178">
    <property type="entry name" value="allantoinase"/>
    <property type="match status" value="1"/>
</dbReference>
<keyword evidence="7" id="KW-0479">Metal-binding</keyword>
<reference evidence="11" key="2">
    <citation type="submission" date="2025-09" db="UniProtKB">
        <authorList>
            <consortium name="Ensembl"/>
        </authorList>
    </citation>
    <scope>IDENTIFICATION</scope>
</reference>
<feature type="domain" description="Amidohydrolase-related" evidence="10">
    <location>
        <begin position="236"/>
        <end position="432"/>
    </location>
</feature>
<evidence type="ECO:0000313" key="11">
    <source>
        <dbReference type="Ensembl" id="ENSPKIP00000039995.1"/>
    </source>
</evidence>
<dbReference type="Pfam" id="PF01979">
    <property type="entry name" value="Amidohydro_1"/>
    <property type="match status" value="2"/>
</dbReference>
<dbReference type="STRING" id="1676925.ENSPKIP00000039995"/>
<comment type="subunit">
    <text evidence="5">Homotetramer.</text>
</comment>
<feature type="domain" description="Amidohydrolase-related" evidence="10">
    <location>
        <begin position="60"/>
        <end position="137"/>
    </location>
</feature>
<dbReference type="InterPro" id="IPR017593">
    <property type="entry name" value="Allantoinase"/>
</dbReference>
<dbReference type="GO" id="GO:0006145">
    <property type="term" value="P:purine nucleobase catabolic process"/>
    <property type="evidence" value="ECO:0007669"/>
    <property type="project" value="TreeGrafter"/>
</dbReference>
<comment type="similarity">
    <text evidence="4">Belongs to the metallo-dependent hydrolases superfamily. Allantoinase family.</text>
</comment>
<dbReference type="GO" id="GO:0005737">
    <property type="term" value="C:cytoplasm"/>
    <property type="evidence" value="ECO:0007669"/>
    <property type="project" value="TreeGrafter"/>
</dbReference>
<dbReference type="GO" id="GO:0000256">
    <property type="term" value="P:allantoin catabolic process"/>
    <property type="evidence" value="ECO:0007669"/>
    <property type="project" value="UniProtKB-UniPathway"/>
</dbReference>
<evidence type="ECO:0000256" key="8">
    <source>
        <dbReference type="ARBA" id="ARBA00022801"/>
    </source>
</evidence>
<evidence type="ECO:0000256" key="4">
    <source>
        <dbReference type="ARBA" id="ARBA00010368"/>
    </source>
</evidence>
<dbReference type="GO" id="GO:0004038">
    <property type="term" value="F:allantoinase activity"/>
    <property type="evidence" value="ECO:0007669"/>
    <property type="project" value="UniProtKB-EC"/>
</dbReference>
<organism evidence="11 12">
    <name type="scientific">Paramormyrops kingsleyae</name>
    <dbReference type="NCBI Taxonomy" id="1676925"/>
    <lineage>
        <taxon>Eukaryota</taxon>
        <taxon>Metazoa</taxon>
        <taxon>Chordata</taxon>
        <taxon>Craniata</taxon>
        <taxon>Vertebrata</taxon>
        <taxon>Euteleostomi</taxon>
        <taxon>Actinopterygii</taxon>
        <taxon>Neopterygii</taxon>
        <taxon>Teleostei</taxon>
        <taxon>Osteoglossocephala</taxon>
        <taxon>Osteoglossomorpha</taxon>
        <taxon>Osteoglossiformes</taxon>
        <taxon>Mormyridae</taxon>
        <taxon>Paramormyrops</taxon>
    </lineage>
</organism>
<dbReference type="PANTHER" id="PTHR43668:SF2">
    <property type="entry name" value="ALLANTOINASE"/>
    <property type="match status" value="1"/>
</dbReference>
<evidence type="ECO:0000313" key="12">
    <source>
        <dbReference type="Proteomes" id="UP000261540"/>
    </source>
</evidence>
<dbReference type="Gene3D" id="3.20.20.140">
    <property type="entry name" value="Metal-dependent hydrolases"/>
    <property type="match status" value="1"/>
</dbReference>
<keyword evidence="12" id="KW-1185">Reference proteome</keyword>
<dbReference type="AlphaFoldDB" id="A0A3B3TBG1"/>
<evidence type="ECO:0000256" key="6">
    <source>
        <dbReference type="ARBA" id="ARBA00012863"/>
    </source>
</evidence>
<dbReference type="SUPFAM" id="SSF51338">
    <property type="entry name" value="Composite domain of metallo-dependent hydrolases"/>
    <property type="match status" value="1"/>
</dbReference>
<dbReference type="UniPathway" id="UPA00395">
    <property type="reaction ID" value="UER00653"/>
</dbReference>
<evidence type="ECO:0000256" key="7">
    <source>
        <dbReference type="ARBA" id="ARBA00022723"/>
    </source>
</evidence>
<dbReference type="GO" id="GO:0050897">
    <property type="term" value="F:cobalt ion binding"/>
    <property type="evidence" value="ECO:0007669"/>
    <property type="project" value="InterPro"/>
</dbReference>